<dbReference type="Gene3D" id="3.40.50.410">
    <property type="entry name" value="von Willebrand factor, type A domain"/>
    <property type="match status" value="1"/>
</dbReference>
<evidence type="ECO:0000313" key="4">
    <source>
        <dbReference type="Proteomes" id="UP001302126"/>
    </source>
</evidence>
<dbReference type="PANTHER" id="PTHR34706">
    <property type="entry name" value="SLR1338 PROTEIN"/>
    <property type="match status" value="1"/>
</dbReference>
<keyword evidence="4" id="KW-1185">Reference proteome</keyword>
<feature type="region of interest" description="Disordered" evidence="1">
    <location>
        <begin position="1"/>
        <end position="89"/>
    </location>
</feature>
<dbReference type="PANTHER" id="PTHR34706:SF1">
    <property type="entry name" value="VWFA DOMAIN-CONTAINING PROTEIN"/>
    <property type="match status" value="1"/>
</dbReference>
<dbReference type="SMART" id="SM00327">
    <property type="entry name" value="VWA"/>
    <property type="match status" value="1"/>
</dbReference>
<reference evidence="3" key="2">
    <citation type="submission" date="2023-05" db="EMBL/GenBank/DDBJ databases">
        <authorList>
            <consortium name="Lawrence Berkeley National Laboratory"/>
            <person name="Steindorff A."/>
            <person name="Hensen N."/>
            <person name="Bonometti L."/>
            <person name="Westerberg I."/>
            <person name="Brannstrom I.O."/>
            <person name="Guillou S."/>
            <person name="Cros-Aarteil S."/>
            <person name="Calhoun S."/>
            <person name="Haridas S."/>
            <person name="Kuo A."/>
            <person name="Mondo S."/>
            <person name="Pangilinan J."/>
            <person name="Riley R."/>
            <person name="Labutti K."/>
            <person name="Andreopoulos B."/>
            <person name="Lipzen A."/>
            <person name="Chen C."/>
            <person name="Yanf M."/>
            <person name="Daum C."/>
            <person name="Ng V."/>
            <person name="Clum A."/>
            <person name="Ohm R."/>
            <person name="Martin F."/>
            <person name="Silar P."/>
            <person name="Natvig D."/>
            <person name="Lalanne C."/>
            <person name="Gautier V."/>
            <person name="Ament-Velasquez S.L."/>
            <person name="Kruys A."/>
            <person name="Hutchinson M.I."/>
            <person name="Powell A.J."/>
            <person name="Barry K."/>
            <person name="Miller A.N."/>
            <person name="Grigoriev I.V."/>
            <person name="Debuchy R."/>
            <person name="Gladieux P."/>
            <person name="Thoren M.H."/>
            <person name="Johannesson H."/>
        </authorList>
    </citation>
    <scope>NUCLEOTIDE SEQUENCE</scope>
    <source>
        <strain evidence="3">PSN309</strain>
    </source>
</reference>
<dbReference type="InterPro" id="IPR036465">
    <property type="entry name" value="vWFA_dom_sf"/>
</dbReference>
<dbReference type="EMBL" id="MU864383">
    <property type="protein sequence ID" value="KAK4188819.1"/>
    <property type="molecule type" value="Genomic_DNA"/>
</dbReference>
<reference evidence="3" key="1">
    <citation type="journal article" date="2023" name="Mol. Phylogenet. Evol.">
        <title>Genome-scale phylogeny and comparative genomics of the fungal order Sordariales.</title>
        <authorList>
            <person name="Hensen N."/>
            <person name="Bonometti L."/>
            <person name="Westerberg I."/>
            <person name="Brannstrom I.O."/>
            <person name="Guillou S."/>
            <person name="Cros-Aarteil S."/>
            <person name="Calhoun S."/>
            <person name="Haridas S."/>
            <person name="Kuo A."/>
            <person name="Mondo S."/>
            <person name="Pangilinan J."/>
            <person name="Riley R."/>
            <person name="LaButti K."/>
            <person name="Andreopoulos B."/>
            <person name="Lipzen A."/>
            <person name="Chen C."/>
            <person name="Yan M."/>
            <person name="Daum C."/>
            <person name="Ng V."/>
            <person name="Clum A."/>
            <person name="Steindorff A."/>
            <person name="Ohm R.A."/>
            <person name="Martin F."/>
            <person name="Silar P."/>
            <person name="Natvig D.O."/>
            <person name="Lalanne C."/>
            <person name="Gautier V."/>
            <person name="Ament-Velasquez S.L."/>
            <person name="Kruys A."/>
            <person name="Hutchinson M.I."/>
            <person name="Powell A.J."/>
            <person name="Barry K."/>
            <person name="Miller A.N."/>
            <person name="Grigoriev I.V."/>
            <person name="Debuchy R."/>
            <person name="Gladieux P."/>
            <person name="Hiltunen Thoren M."/>
            <person name="Johannesson H."/>
        </authorList>
    </citation>
    <scope>NUCLEOTIDE SEQUENCE</scope>
    <source>
        <strain evidence="3">PSN309</strain>
    </source>
</reference>
<feature type="compositionally biased region" description="Pro residues" evidence="1">
    <location>
        <begin position="69"/>
        <end position="84"/>
    </location>
</feature>
<dbReference type="AlphaFoldDB" id="A0AAN6WVC6"/>
<proteinExistence type="predicted"/>
<feature type="compositionally biased region" description="Polar residues" evidence="1">
    <location>
        <begin position="50"/>
        <end position="68"/>
    </location>
</feature>
<feature type="compositionally biased region" description="Polar residues" evidence="1">
    <location>
        <begin position="1"/>
        <end position="11"/>
    </location>
</feature>
<dbReference type="InterPro" id="IPR002035">
    <property type="entry name" value="VWF_A"/>
</dbReference>
<dbReference type="Pfam" id="PF00092">
    <property type="entry name" value="VWA"/>
    <property type="match status" value="1"/>
</dbReference>
<dbReference type="PROSITE" id="PS50234">
    <property type="entry name" value="VWFA"/>
    <property type="match status" value="1"/>
</dbReference>
<feature type="domain" description="VWFA" evidence="2">
    <location>
        <begin position="135"/>
        <end position="343"/>
    </location>
</feature>
<evidence type="ECO:0000259" key="2">
    <source>
        <dbReference type="PROSITE" id="PS50234"/>
    </source>
</evidence>
<dbReference type="Proteomes" id="UP001302126">
    <property type="component" value="Unassembled WGS sequence"/>
</dbReference>
<accession>A0AAN6WVC6</accession>
<dbReference type="SUPFAM" id="SSF53300">
    <property type="entry name" value="vWA-like"/>
    <property type="match status" value="1"/>
</dbReference>
<protein>
    <recommendedName>
        <fullName evidence="2">VWFA domain-containing protein</fullName>
    </recommendedName>
</protein>
<sequence length="368" mass="39911">MATLTPQDNTGSRSRASSVSSTMSARSNTSNTSRRSMFGSFRDKLKGRSRSPSPSATKNNPFATTNPSVPAPYGEPVPAFPPPAYSEATNPHINIIQSASVPARQPSPAPSASSVMSSRSISTAEDPYAFLSMFDTIFLIDDSSSMETGSRWKEVKDALNKIAPICTAHDADGVDVYFLNARNRSHADGNGFTGISSSRQIEKLFTDVRPNGWTPTGTRINEILQPYLRNYAEQIRRTNSPENCGVKPINMIVITDGQPTDDPEEIIISIAKRLDELQAPPHQVGIQFFQVGNDWSATQALKELDDNLASRGTGCRDIVDTVSWDGRSGKNRVLSGEAILKVVLGAVVKRLDRKNVGPSSLLSPRTGR</sequence>
<gene>
    <name evidence="3" type="ORF">QBC35DRAFT_183007</name>
</gene>
<comment type="caution">
    <text evidence="3">The sequence shown here is derived from an EMBL/GenBank/DDBJ whole genome shotgun (WGS) entry which is preliminary data.</text>
</comment>
<name>A0AAN6WVC6_9PEZI</name>
<organism evidence="3 4">
    <name type="scientific">Podospora australis</name>
    <dbReference type="NCBI Taxonomy" id="1536484"/>
    <lineage>
        <taxon>Eukaryota</taxon>
        <taxon>Fungi</taxon>
        <taxon>Dikarya</taxon>
        <taxon>Ascomycota</taxon>
        <taxon>Pezizomycotina</taxon>
        <taxon>Sordariomycetes</taxon>
        <taxon>Sordariomycetidae</taxon>
        <taxon>Sordariales</taxon>
        <taxon>Podosporaceae</taxon>
        <taxon>Podospora</taxon>
    </lineage>
</organism>
<feature type="compositionally biased region" description="Low complexity" evidence="1">
    <location>
        <begin position="12"/>
        <end position="37"/>
    </location>
</feature>
<evidence type="ECO:0000256" key="1">
    <source>
        <dbReference type="SAM" id="MobiDB-lite"/>
    </source>
</evidence>
<evidence type="ECO:0000313" key="3">
    <source>
        <dbReference type="EMBL" id="KAK4188819.1"/>
    </source>
</evidence>